<dbReference type="eggNOG" id="COG2199">
    <property type="taxonomic scope" value="Bacteria"/>
</dbReference>
<dbReference type="CDD" id="cd01949">
    <property type="entry name" value="GGDEF"/>
    <property type="match status" value="1"/>
</dbReference>
<dbReference type="SUPFAM" id="SSF55785">
    <property type="entry name" value="PYP-like sensor domain (PAS domain)"/>
    <property type="match status" value="1"/>
</dbReference>
<accession>H6RP43</accession>
<gene>
    <name evidence="4" type="ordered locus">BLASA_1785</name>
</gene>
<dbReference type="SMART" id="SM00091">
    <property type="entry name" value="PAS"/>
    <property type="match status" value="1"/>
</dbReference>
<dbReference type="CDD" id="cd00130">
    <property type="entry name" value="PAS"/>
    <property type="match status" value="1"/>
</dbReference>
<feature type="transmembrane region" description="Helical" evidence="1">
    <location>
        <begin position="105"/>
        <end position="123"/>
    </location>
</feature>
<dbReference type="PROSITE" id="PS50887">
    <property type="entry name" value="GGDEF"/>
    <property type="match status" value="1"/>
</dbReference>
<reference evidence="4 5" key="1">
    <citation type="journal article" date="2012" name="J. Bacteriol.">
        <title>Genome Sequence of Blastococcus saxobsidens DD2, a Stone-Inhabiting Bacterium.</title>
        <authorList>
            <person name="Chouaia B."/>
            <person name="Crotti E."/>
            <person name="Brusetti L."/>
            <person name="Daffonchio D."/>
            <person name="Essoussi I."/>
            <person name="Nouioui I."/>
            <person name="Sbissi I."/>
            <person name="Ghodhbane-Gtari F."/>
            <person name="Gtari M."/>
            <person name="Vacherie B."/>
            <person name="Barbe V."/>
            <person name="Medigue C."/>
            <person name="Gury J."/>
            <person name="Pujic P."/>
            <person name="Normand P."/>
        </authorList>
    </citation>
    <scope>NUCLEOTIDE SEQUENCE [LARGE SCALE GENOMIC DNA]</scope>
    <source>
        <strain evidence="4 5">DD2</strain>
    </source>
</reference>
<dbReference type="Pfam" id="PF08448">
    <property type="entry name" value="PAS_4"/>
    <property type="match status" value="1"/>
</dbReference>
<dbReference type="EMBL" id="FO117623">
    <property type="protein sequence ID" value="CCG02704.1"/>
    <property type="molecule type" value="Genomic_DNA"/>
</dbReference>
<dbReference type="NCBIfam" id="TIGR00254">
    <property type="entry name" value="GGDEF"/>
    <property type="match status" value="1"/>
</dbReference>
<proteinExistence type="predicted"/>
<dbReference type="PROSITE" id="PS50112">
    <property type="entry name" value="PAS"/>
    <property type="match status" value="1"/>
</dbReference>
<feature type="transmembrane region" description="Helical" evidence="1">
    <location>
        <begin position="62"/>
        <end position="79"/>
    </location>
</feature>
<dbReference type="SMART" id="SM00267">
    <property type="entry name" value="GGDEF"/>
    <property type="match status" value="1"/>
</dbReference>
<organism evidence="4 5">
    <name type="scientific">Blastococcus saxobsidens (strain DD2)</name>
    <dbReference type="NCBI Taxonomy" id="1146883"/>
    <lineage>
        <taxon>Bacteria</taxon>
        <taxon>Bacillati</taxon>
        <taxon>Actinomycetota</taxon>
        <taxon>Actinomycetes</taxon>
        <taxon>Geodermatophilales</taxon>
        <taxon>Geodermatophilaceae</taxon>
        <taxon>Blastococcus</taxon>
    </lineage>
</organism>
<dbReference type="GO" id="GO:0016301">
    <property type="term" value="F:kinase activity"/>
    <property type="evidence" value="ECO:0007669"/>
    <property type="project" value="UniProtKB-KW"/>
</dbReference>
<dbReference type="HOGENOM" id="CLU_459814_0_0_11"/>
<dbReference type="InterPro" id="IPR029787">
    <property type="entry name" value="Nucleotide_cyclase"/>
</dbReference>
<dbReference type="STRING" id="1146883.BLASA_1785"/>
<dbReference type="PANTHER" id="PTHR46663">
    <property type="entry name" value="DIGUANYLATE CYCLASE DGCT-RELATED"/>
    <property type="match status" value="1"/>
</dbReference>
<dbReference type="KEGG" id="bsd:BLASA_1785"/>
<keyword evidence="1" id="KW-0812">Transmembrane</keyword>
<sequence>MVDRERSRSRLLLAAFVVVVLTLALPQPGQVHWPAALLAVAAIAATWTASLVPALWPAMNRVGGVVTAVEIAALVAATGGPRSPYSVLYGMLLLYTAVFYGTRRLLLTGVVVAAAAAAPHAWPAAPGTEAEGTELLIRLAVWAGTCAVAHGLVTQLRRRTRQLREQEQRYRSLFDHNPNAVYSMDTEGRFTSANAVAHRLMGAGPGELIGDSVVKLAAPDDAAETARRFAAALDGHPQNYWTSVVDRQGRRVEVSVSNLPIMVDGRVVGVYGIAKDISELKALQDTLAHQALHDPLTGLANRTLLADHAELAIADSTRSGKPVALLMLDLDGFKQVNDTLGHAAGDDLLVEVAARLRRCTRPADTLARLGGDEFALVLPNTDTSSAAGIAERILSELAPPVSVAGQQITLAASIGIVVDQMTGREAAELLAQADAAMYAAKRAGKGRYELFHPALRHPESLPGMRTADARAWAAYMAALRAEITDRKQSGLPTAPRAPAVVHRTLEQLLAAIAALPPEAAVADLALPTRVDLEAFVFHQSAVDHWANTLVQDGTLTTRCPRAADRFWAYLQAWVVSAAPCDEAVAAMADTPAP</sequence>
<keyword evidence="1" id="KW-0472">Membrane</keyword>
<feature type="domain" description="GGDEF" evidence="3">
    <location>
        <begin position="321"/>
        <end position="453"/>
    </location>
</feature>
<evidence type="ECO:0000313" key="5">
    <source>
        <dbReference type="Proteomes" id="UP000007517"/>
    </source>
</evidence>
<evidence type="ECO:0000256" key="1">
    <source>
        <dbReference type="SAM" id="Phobius"/>
    </source>
</evidence>
<dbReference type="FunFam" id="3.30.70.270:FF:000001">
    <property type="entry name" value="Diguanylate cyclase domain protein"/>
    <property type="match status" value="1"/>
</dbReference>
<dbReference type="NCBIfam" id="TIGR00229">
    <property type="entry name" value="sensory_box"/>
    <property type="match status" value="1"/>
</dbReference>
<reference evidence="5" key="2">
    <citation type="submission" date="2012-02" db="EMBL/GenBank/DDBJ databases">
        <title>Complete genome sequence of Blastococcus saxobsidens strain DD2.</title>
        <authorList>
            <person name="Genoscope."/>
        </authorList>
    </citation>
    <scope>NUCLEOTIDE SEQUENCE [LARGE SCALE GENOMIC DNA]</scope>
    <source>
        <strain evidence="5">DD2</strain>
    </source>
</reference>
<dbReference type="InterPro" id="IPR035965">
    <property type="entry name" value="PAS-like_dom_sf"/>
</dbReference>
<dbReference type="InterPro" id="IPR000160">
    <property type="entry name" value="GGDEF_dom"/>
</dbReference>
<dbReference type="Gene3D" id="3.30.70.270">
    <property type="match status" value="1"/>
</dbReference>
<dbReference type="InterPro" id="IPR052163">
    <property type="entry name" value="DGC-Regulatory_Protein"/>
</dbReference>
<feature type="transmembrane region" description="Helical" evidence="1">
    <location>
        <begin position="36"/>
        <end position="55"/>
    </location>
</feature>
<dbReference type="InterPro" id="IPR013656">
    <property type="entry name" value="PAS_4"/>
</dbReference>
<keyword evidence="4" id="KW-0418">Kinase</keyword>
<dbReference type="Gene3D" id="3.30.450.20">
    <property type="entry name" value="PAS domain"/>
    <property type="match status" value="1"/>
</dbReference>
<dbReference type="GO" id="GO:0052621">
    <property type="term" value="F:diguanylate cyclase activity"/>
    <property type="evidence" value="ECO:0007669"/>
    <property type="project" value="UniProtKB-EC"/>
</dbReference>
<name>H6RP43_BLASD</name>
<keyword evidence="5" id="KW-1185">Reference proteome</keyword>
<feature type="transmembrane region" description="Helical" evidence="1">
    <location>
        <begin position="135"/>
        <end position="154"/>
    </location>
</feature>
<keyword evidence="4" id="KW-0548">Nucleotidyltransferase</keyword>
<keyword evidence="1" id="KW-1133">Transmembrane helix</keyword>
<evidence type="ECO:0000259" key="3">
    <source>
        <dbReference type="PROSITE" id="PS50887"/>
    </source>
</evidence>
<feature type="domain" description="PAS" evidence="2">
    <location>
        <begin position="166"/>
        <end position="236"/>
    </location>
</feature>
<dbReference type="AlphaFoldDB" id="H6RP43"/>
<dbReference type="InterPro" id="IPR000014">
    <property type="entry name" value="PAS"/>
</dbReference>
<evidence type="ECO:0000259" key="2">
    <source>
        <dbReference type="PROSITE" id="PS50112"/>
    </source>
</evidence>
<dbReference type="Pfam" id="PF00990">
    <property type="entry name" value="GGDEF"/>
    <property type="match status" value="1"/>
</dbReference>
<dbReference type="EC" id="2.7.7.65" evidence="4"/>
<keyword evidence="4" id="KW-0808">Transferase</keyword>
<dbReference type="eggNOG" id="COG3290">
    <property type="taxonomic scope" value="Bacteria"/>
</dbReference>
<dbReference type="Proteomes" id="UP000007517">
    <property type="component" value="Chromosome"/>
</dbReference>
<protein>
    <submittedName>
        <fullName evidence="4">Putative Diguanylate kinase</fullName>
        <ecNumber evidence="4">2.7.7.65</ecNumber>
    </submittedName>
</protein>
<dbReference type="SUPFAM" id="SSF55073">
    <property type="entry name" value="Nucleotide cyclase"/>
    <property type="match status" value="1"/>
</dbReference>
<dbReference type="PANTHER" id="PTHR46663:SF3">
    <property type="entry name" value="SLL0267 PROTEIN"/>
    <property type="match status" value="1"/>
</dbReference>
<evidence type="ECO:0000313" key="4">
    <source>
        <dbReference type="EMBL" id="CCG02704.1"/>
    </source>
</evidence>
<dbReference type="InterPro" id="IPR043128">
    <property type="entry name" value="Rev_trsase/Diguanyl_cyclase"/>
</dbReference>